<dbReference type="EMBL" id="CP077683">
    <property type="protein sequence ID" value="QXE89990.1"/>
    <property type="molecule type" value="Genomic_DNA"/>
</dbReference>
<feature type="transmembrane region" description="Helical" evidence="1">
    <location>
        <begin position="6"/>
        <end position="29"/>
    </location>
</feature>
<dbReference type="InterPro" id="IPR007484">
    <property type="entry name" value="Peptidase_M28"/>
</dbReference>
<protein>
    <submittedName>
        <fullName evidence="3">M28 family peptidase</fullName>
    </submittedName>
</protein>
<evidence type="ECO:0000313" key="3">
    <source>
        <dbReference type="EMBL" id="QXE89990.1"/>
    </source>
</evidence>
<dbReference type="PANTHER" id="PTHR12147">
    <property type="entry name" value="METALLOPEPTIDASE M28 FAMILY MEMBER"/>
    <property type="match status" value="1"/>
</dbReference>
<dbReference type="InterPro" id="IPR045175">
    <property type="entry name" value="M28_fam"/>
</dbReference>
<name>A0ABX8LD75_9BACT</name>
<dbReference type="PANTHER" id="PTHR12147:SF26">
    <property type="entry name" value="PEPTIDASE M28 DOMAIN-CONTAINING PROTEIN"/>
    <property type="match status" value="1"/>
</dbReference>
<dbReference type="Pfam" id="PF04389">
    <property type="entry name" value="Peptidase_M28"/>
    <property type="match status" value="1"/>
</dbReference>
<keyword evidence="4" id="KW-1185">Reference proteome</keyword>
<evidence type="ECO:0000313" key="4">
    <source>
        <dbReference type="Proteomes" id="UP000683559"/>
    </source>
</evidence>
<organism evidence="3 4">
    <name type="scientific">Geomonas subterranea</name>
    <dbReference type="NCBI Taxonomy" id="2847989"/>
    <lineage>
        <taxon>Bacteria</taxon>
        <taxon>Pseudomonadati</taxon>
        <taxon>Thermodesulfobacteriota</taxon>
        <taxon>Desulfuromonadia</taxon>
        <taxon>Geobacterales</taxon>
        <taxon>Geobacteraceae</taxon>
        <taxon>Geomonas</taxon>
    </lineage>
</organism>
<feature type="domain" description="Peptidase M28" evidence="2">
    <location>
        <begin position="109"/>
        <end position="322"/>
    </location>
</feature>
<evidence type="ECO:0000256" key="1">
    <source>
        <dbReference type="SAM" id="Phobius"/>
    </source>
</evidence>
<dbReference type="RefSeq" id="WP_217286655.1">
    <property type="nucleotide sequence ID" value="NZ_CP077683.1"/>
</dbReference>
<sequence>MNCKTAIAWIAACAVLTLFLLGTVGVSMVRMPGKSHKGPLPPLTPEEQRISERLREHVLMLAGQIGERNLSNYHALQDAAQYVGDRLRECGVKVSEQSELVEGRTVLNLEGVLPGSRVPEEIVIIGAHYDSAPGTPGANDNATGVAALLELARRFCAKRPERTLRFVAFTNEEPPHFQGSTMGSMFYARRCRERGENIVAMLSLETMGCYSDQPRSQQYPAPLDRFYPDTGNFIAFVGNVKSRDLVRRAIGTFRKSARFPSEGVAAPESLPGIGWSDQWSFWQAGYPGIMVTDTAPFRYPHYHQPSDTPDRIDYQRLSRVVAGLETVVAELVGKWGKLGA</sequence>
<keyword evidence="1" id="KW-1133">Transmembrane helix</keyword>
<reference evidence="3 4" key="1">
    <citation type="submission" date="2021-06" db="EMBL/GenBank/DDBJ databases">
        <title>Gemonas diversity in paddy soil.</title>
        <authorList>
            <person name="Liu G."/>
        </authorList>
    </citation>
    <scope>NUCLEOTIDE SEQUENCE [LARGE SCALE GENOMIC DNA]</scope>
    <source>
        <strain evidence="3 4">RG2</strain>
    </source>
</reference>
<proteinExistence type="predicted"/>
<gene>
    <name evidence="3" type="ORF">KP001_16415</name>
</gene>
<accession>A0ABX8LD75</accession>
<dbReference type="Proteomes" id="UP000683559">
    <property type="component" value="Chromosome"/>
</dbReference>
<keyword evidence="1" id="KW-0812">Transmembrane</keyword>
<keyword evidence="1" id="KW-0472">Membrane</keyword>
<evidence type="ECO:0000259" key="2">
    <source>
        <dbReference type="Pfam" id="PF04389"/>
    </source>
</evidence>